<dbReference type="InterPro" id="IPR008030">
    <property type="entry name" value="NmrA-like"/>
</dbReference>
<dbReference type="EMBL" id="KV417293">
    <property type="protein sequence ID" value="KZO94770.1"/>
    <property type="molecule type" value="Genomic_DNA"/>
</dbReference>
<dbReference type="GO" id="GO:0005634">
    <property type="term" value="C:nucleus"/>
    <property type="evidence" value="ECO:0007669"/>
    <property type="project" value="TreeGrafter"/>
</dbReference>
<dbReference type="STRING" id="1330018.A0A167KLK0"/>
<proteinExistence type="inferred from homology"/>
<sequence length="244" mass="26500">MSQKLVGATGTQGSAVVTALLKHGEYTIRAITRSPDAPAGSALKAKGVDVVSANLADKDSLIKAFESAYAVFGVTIPFTEDNEELQGRYIVDASKASKVPLLIWSSMPSASELSDGKYTTIQHLDQKSAVDKYISTAGQPTVIIHTGAFAENLLNMYELKRDPINPNKWSIGYPNLRPEVKTSGIWIGGDLGNIVVAVIDHWENESWRQRLTNEPLIAAPYEISAKETVDIITKSEHGSIAVYR</sequence>
<organism evidence="5 6">
    <name type="scientific">Calocera viscosa (strain TUFC12733)</name>
    <dbReference type="NCBI Taxonomy" id="1330018"/>
    <lineage>
        <taxon>Eukaryota</taxon>
        <taxon>Fungi</taxon>
        <taxon>Dikarya</taxon>
        <taxon>Basidiomycota</taxon>
        <taxon>Agaricomycotina</taxon>
        <taxon>Dacrymycetes</taxon>
        <taxon>Dacrymycetales</taxon>
        <taxon>Dacrymycetaceae</taxon>
        <taxon>Calocera</taxon>
    </lineage>
</organism>
<dbReference type="AlphaFoldDB" id="A0A167KLK0"/>
<feature type="domain" description="NmrA-like" evidence="4">
    <location>
        <begin position="6"/>
        <end position="204"/>
    </location>
</feature>
<dbReference type="PANTHER" id="PTHR42748">
    <property type="entry name" value="NITROGEN METABOLITE REPRESSION PROTEIN NMRA FAMILY MEMBER"/>
    <property type="match status" value="1"/>
</dbReference>
<accession>A0A167KLK0</accession>
<dbReference type="OrthoDB" id="419598at2759"/>
<dbReference type="GO" id="GO:0016491">
    <property type="term" value="F:oxidoreductase activity"/>
    <property type="evidence" value="ECO:0007669"/>
    <property type="project" value="UniProtKB-KW"/>
</dbReference>
<dbReference type="InterPro" id="IPR051164">
    <property type="entry name" value="NmrA-like_oxidored"/>
</dbReference>
<keyword evidence="2" id="KW-0521">NADP</keyword>
<keyword evidence="3" id="KW-0560">Oxidoreductase</keyword>
<reference evidence="5 6" key="1">
    <citation type="journal article" date="2016" name="Mol. Biol. Evol.">
        <title>Comparative Genomics of Early-Diverging Mushroom-Forming Fungi Provides Insights into the Origins of Lignocellulose Decay Capabilities.</title>
        <authorList>
            <person name="Nagy L.G."/>
            <person name="Riley R."/>
            <person name="Tritt A."/>
            <person name="Adam C."/>
            <person name="Daum C."/>
            <person name="Floudas D."/>
            <person name="Sun H."/>
            <person name="Yadav J.S."/>
            <person name="Pangilinan J."/>
            <person name="Larsson K.H."/>
            <person name="Matsuura K."/>
            <person name="Barry K."/>
            <person name="Labutti K."/>
            <person name="Kuo R."/>
            <person name="Ohm R.A."/>
            <person name="Bhattacharya S.S."/>
            <person name="Shirouzu T."/>
            <person name="Yoshinaga Y."/>
            <person name="Martin F.M."/>
            <person name="Grigoriev I.V."/>
            <person name="Hibbett D.S."/>
        </authorList>
    </citation>
    <scope>NUCLEOTIDE SEQUENCE [LARGE SCALE GENOMIC DNA]</scope>
    <source>
        <strain evidence="5 6">TUFC12733</strain>
    </source>
</reference>
<name>A0A167KLK0_CALVF</name>
<evidence type="ECO:0000256" key="3">
    <source>
        <dbReference type="ARBA" id="ARBA00023002"/>
    </source>
</evidence>
<evidence type="ECO:0000256" key="2">
    <source>
        <dbReference type="ARBA" id="ARBA00022857"/>
    </source>
</evidence>
<dbReference type="Gene3D" id="3.90.25.10">
    <property type="entry name" value="UDP-galactose 4-epimerase, domain 1"/>
    <property type="match status" value="1"/>
</dbReference>
<gene>
    <name evidence="5" type="ORF">CALVIDRAFT_483916</name>
</gene>
<dbReference type="Pfam" id="PF05368">
    <property type="entry name" value="NmrA"/>
    <property type="match status" value="1"/>
</dbReference>
<evidence type="ECO:0000256" key="1">
    <source>
        <dbReference type="ARBA" id="ARBA00006328"/>
    </source>
</evidence>
<dbReference type="InterPro" id="IPR036291">
    <property type="entry name" value="NAD(P)-bd_dom_sf"/>
</dbReference>
<evidence type="ECO:0000313" key="5">
    <source>
        <dbReference type="EMBL" id="KZO94770.1"/>
    </source>
</evidence>
<keyword evidence="6" id="KW-1185">Reference proteome</keyword>
<comment type="similarity">
    <text evidence="1">Belongs to the NmrA-type oxidoreductase family.</text>
</comment>
<protein>
    <submittedName>
        <fullName evidence="5">NAD(P)-binding protein</fullName>
    </submittedName>
</protein>
<evidence type="ECO:0000313" key="6">
    <source>
        <dbReference type="Proteomes" id="UP000076738"/>
    </source>
</evidence>
<dbReference type="Gene3D" id="3.40.50.720">
    <property type="entry name" value="NAD(P)-binding Rossmann-like Domain"/>
    <property type="match status" value="1"/>
</dbReference>
<dbReference type="SUPFAM" id="SSF51735">
    <property type="entry name" value="NAD(P)-binding Rossmann-fold domains"/>
    <property type="match status" value="1"/>
</dbReference>
<evidence type="ECO:0000259" key="4">
    <source>
        <dbReference type="Pfam" id="PF05368"/>
    </source>
</evidence>
<dbReference type="PANTHER" id="PTHR42748:SF30">
    <property type="entry name" value="NMRA-LIKE DOMAIN-CONTAINING PROTEIN"/>
    <property type="match status" value="1"/>
</dbReference>
<dbReference type="Proteomes" id="UP000076738">
    <property type="component" value="Unassembled WGS sequence"/>
</dbReference>